<dbReference type="PANTHER" id="PTHR38041:SF1">
    <property type="entry name" value="CHORISMATE MUTASE"/>
    <property type="match status" value="1"/>
</dbReference>
<proteinExistence type="predicted"/>
<keyword evidence="4" id="KW-1185">Reference proteome</keyword>
<keyword evidence="1" id="KW-0413">Isomerase</keyword>
<dbReference type="EMBL" id="BAAAZR010000017">
    <property type="protein sequence ID" value="GAA3821631.1"/>
    <property type="molecule type" value="Genomic_DNA"/>
</dbReference>
<evidence type="ECO:0000313" key="4">
    <source>
        <dbReference type="Proteomes" id="UP001500888"/>
    </source>
</evidence>
<dbReference type="PANTHER" id="PTHR38041">
    <property type="entry name" value="CHORISMATE MUTASE"/>
    <property type="match status" value="1"/>
</dbReference>
<dbReference type="RefSeq" id="WP_344944093.1">
    <property type="nucleotide sequence ID" value="NZ_BAAAZR010000017.1"/>
</dbReference>
<organism evidence="3 4">
    <name type="scientific">Sphaerisporangium flaviroseum</name>
    <dbReference type="NCBI Taxonomy" id="509199"/>
    <lineage>
        <taxon>Bacteria</taxon>
        <taxon>Bacillati</taxon>
        <taxon>Actinomycetota</taxon>
        <taxon>Actinomycetes</taxon>
        <taxon>Streptosporangiales</taxon>
        <taxon>Streptosporangiaceae</taxon>
        <taxon>Sphaerisporangium</taxon>
    </lineage>
</organism>
<sequence>MADVESLSEIRARIDAIDADLIRLLADRQSLVRAAAAFKADEQAVRAPARVEQVIALARERAITAGLAPVVAEAVWQAMIEAFIELEIAEQARHGGHVPTKRPTR</sequence>
<protein>
    <recommendedName>
        <fullName evidence="2">Chorismate mutase domain-containing protein</fullName>
    </recommendedName>
</protein>
<evidence type="ECO:0000259" key="2">
    <source>
        <dbReference type="PROSITE" id="PS51168"/>
    </source>
</evidence>
<accession>A0ABP7ILZ7</accession>
<dbReference type="InterPro" id="IPR036263">
    <property type="entry name" value="Chorismate_II_sf"/>
</dbReference>
<feature type="domain" description="Chorismate mutase" evidence="2">
    <location>
        <begin position="1"/>
        <end position="91"/>
    </location>
</feature>
<dbReference type="Pfam" id="PF01817">
    <property type="entry name" value="CM_2"/>
    <property type="match status" value="1"/>
</dbReference>
<dbReference type="InterPro" id="IPR036979">
    <property type="entry name" value="CM_dom_sf"/>
</dbReference>
<evidence type="ECO:0000256" key="1">
    <source>
        <dbReference type="ARBA" id="ARBA00023235"/>
    </source>
</evidence>
<dbReference type="PROSITE" id="PS51168">
    <property type="entry name" value="CHORISMATE_MUT_2"/>
    <property type="match status" value="1"/>
</dbReference>
<comment type="caution">
    <text evidence="3">The sequence shown here is derived from an EMBL/GenBank/DDBJ whole genome shotgun (WGS) entry which is preliminary data.</text>
</comment>
<name>A0ABP7ILZ7_9ACTN</name>
<dbReference type="Gene3D" id="1.20.59.10">
    <property type="entry name" value="Chorismate mutase"/>
    <property type="match status" value="1"/>
</dbReference>
<gene>
    <name evidence="3" type="ORF">GCM10022226_47380</name>
</gene>
<reference evidence="4" key="1">
    <citation type="journal article" date="2019" name="Int. J. Syst. Evol. Microbiol.">
        <title>The Global Catalogue of Microorganisms (GCM) 10K type strain sequencing project: providing services to taxonomists for standard genome sequencing and annotation.</title>
        <authorList>
            <consortium name="The Broad Institute Genomics Platform"/>
            <consortium name="The Broad Institute Genome Sequencing Center for Infectious Disease"/>
            <person name="Wu L."/>
            <person name="Ma J."/>
        </authorList>
    </citation>
    <scope>NUCLEOTIDE SEQUENCE [LARGE SCALE GENOMIC DNA]</scope>
    <source>
        <strain evidence="4">JCM 16908</strain>
    </source>
</reference>
<dbReference type="InterPro" id="IPR002701">
    <property type="entry name" value="CM_II_prokaryot"/>
</dbReference>
<dbReference type="Proteomes" id="UP001500888">
    <property type="component" value="Unassembled WGS sequence"/>
</dbReference>
<dbReference type="InterPro" id="IPR051331">
    <property type="entry name" value="Chorismate_mutase-related"/>
</dbReference>
<evidence type="ECO:0000313" key="3">
    <source>
        <dbReference type="EMBL" id="GAA3821631.1"/>
    </source>
</evidence>
<dbReference type="SUPFAM" id="SSF48600">
    <property type="entry name" value="Chorismate mutase II"/>
    <property type="match status" value="1"/>
</dbReference>
<dbReference type="SMART" id="SM00830">
    <property type="entry name" value="CM_2"/>
    <property type="match status" value="1"/>
</dbReference>